<keyword evidence="2" id="KW-0560">Oxidoreductase</keyword>
<evidence type="ECO:0000259" key="5">
    <source>
        <dbReference type="Pfam" id="PF00248"/>
    </source>
</evidence>
<evidence type="ECO:0000256" key="1">
    <source>
        <dbReference type="ARBA" id="ARBA00022857"/>
    </source>
</evidence>
<dbReference type="InterPro" id="IPR050523">
    <property type="entry name" value="AKR_Detox_Biosynth"/>
</dbReference>
<dbReference type="InterPro" id="IPR023210">
    <property type="entry name" value="NADP_OxRdtase_dom"/>
</dbReference>
<sequence length="345" mass="37843">MHYLTLPGTDLSVSRLCLGTMTFGEQNSEAEGHAQLDRAMAAGINFIDTAEMYPVPAKAQTQGATERIVGTWLKKQPRDKVIVATKVAGPNRGLEWMRGGPQLTRAQIVEACNASLERLQTDYLDLYQIHWPARSVPMFGETYYDPSREKPDTPTLEEQLAALGELVAAGKVRYVGVSNETPWGVSECARLARESGLPRIATIQNVFNLINRTFEAGLVETCHREQVSLLAYSPLAFGLLSGKYVGHEQAPGRMSQFPQFGIRYRKPEVNGAVAAYAELARAHGLTPAQLALAWATRRWYVASTIIGATSMAQLEENLSCQEVTLTPDLEAAVEAIHRKSPSPAM</sequence>
<dbReference type="FunFam" id="3.20.20.100:FF:000005">
    <property type="entry name" value="NADP(H)-dependent aldo-keto reductase"/>
    <property type="match status" value="1"/>
</dbReference>
<dbReference type="AlphaFoldDB" id="A0A1I4ZRS3"/>
<evidence type="ECO:0000256" key="4">
    <source>
        <dbReference type="ARBA" id="ARBA00070119"/>
    </source>
</evidence>
<evidence type="ECO:0000313" key="6">
    <source>
        <dbReference type="EMBL" id="SFN52867.1"/>
    </source>
</evidence>
<accession>A0A1I4ZRS3</accession>
<dbReference type="Gene3D" id="3.20.20.100">
    <property type="entry name" value="NADP-dependent oxidoreductase domain"/>
    <property type="match status" value="1"/>
</dbReference>
<evidence type="ECO:0000256" key="3">
    <source>
        <dbReference type="ARBA" id="ARBA00038157"/>
    </source>
</evidence>
<dbReference type="CDD" id="cd19094">
    <property type="entry name" value="AKR_Tas-like"/>
    <property type="match status" value="1"/>
</dbReference>
<dbReference type="InterPro" id="IPR036812">
    <property type="entry name" value="NAD(P)_OxRdtase_dom_sf"/>
</dbReference>
<dbReference type="STRING" id="83765.SAMN05660284_01688"/>
<gene>
    <name evidence="6" type="ORF">SAMN05660284_01688</name>
</gene>
<organism evidence="6 7">
    <name type="scientific">Formivibrio citricus</name>
    <dbReference type="NCBI Taxonomy" id="83765"/>
    <lineage>
        <taxon>Bacteria</taxon>
        <taxon>Pseudomonadati</taxon>
        <taxon>Pseudomonadota</taxon>
        <taxon>Betaproteobacteria</taxon>
        <taxon>Neisseriales</taxon>
        <taxon>Chitinibacteraceae</taxon>
        <taxon>Formivibrio</taxon>
    </lineage>
</organism>
<protein>
    <recommendedName>
        <fullName evidence="4">Protein tas</fullName>
    </recommendedName>
</protein>
<dbReference type="RefSeq" id="WP_091194442.1">
    <property type="nucleotide sequence ID" value="NZ_FOVE01000011.1"/>
</dbReference>
<keyword evidence="7" id="KW-1185">Reference proteome</keyword>
<reference evidence="7" key="1">
    <citation type="submission" date="2016-10" db="EMBL/GenBank/DDBJ databases">
        <authorList>
            <person name="Varghese N."/>
            <person name="Submissions S."/>
        </authorList>
    </citation>
    <scope>NUCLEOTIDE SEQUENCE [LARGE SCALE GENOMIC DNA]</scope>
    <source>
        <strain evidence="7">DSM 6150</strain>
    </source>
</reference>
<evidence type="ECO:0000313" key="7">
    <source>
        <dbReference type="Proteomes" id="UP000242869"/>
    </source>
</evidence>
<dbReference type="Pfam" id="PF00248">
    <property type="entry name" value="Aldo_ket_red"/>
    <property type="match status" value="1"/>
</dbReference>
<keyword evidence="1" id="KW-0521">NADP</keyword>
<name>A0A1I4ZRS3_9NEIS</name>
<dbReference type="EMBL" id="FOVE01000011">
    <property type="protein sequence ID" value="SFN52867.1"/>
    <property type="molecule type" value="Genomic_DNA"/>
</dbReference>
<dbReference type="PANTHER" id="PTHR43364:SF4">
    <property type="entry name" value="NAD(P)-LINKED OXIDOREDUCTASE SUPERFAMILY PROTEIN"/>
    <property type="match status" value="1"/>
</dbReference>
<dbReference type="Proteomes" id="UP000242869">
    <property type="component" value="Unassembled WGS sequence"/>
</dbReference>
<feature type="domain" description="NADP-dependent oxidoreductase" evidence="5">
    <location>
        <begin position="15"/>
        <end position="336"/>
    </location>
</feature>
<comment type="similarity">
    <text evidence="3">Belongs to the aldo/keto reductase family. Aldo/keto reductase 2 subfamily.</text>
</comment>
<dbReference type="SUPFAM" id="SSF51430">
    <property type="entry name" value="NAD(P)-linked oxidoreductase"/>
    <property type="match status" value="1"/>
</dbReference>
<dbReference type="PANTHER" id="PTHR43364">
    <property type="entry name" value="NADH-SPECIFIC METHYLGLYOXAL REDUCTASE-RELATED"/>
    <property type="match status" value="1"/>
</dbReference>
<dbReference type="GO" id="GO:0016491">
    <property type="term" value="F:oxidoreductase activity"/>
    <property type="evidence" value="ECO:0007669"/>
    <property type="project" value="UniProtKB-KW"/>
</dbReference>
<dbReference type="OrthoDB" id="5488419at2"/>
<proteinExistence type="inferred from homology"/>
<evidence type="ECO:0000256" key="2">
    <source>
        <dbReference type="ARBA" id="ARBA00023002"/>
    </source>
</evidence>